<organism evidence="1 2">
    <name type="scientific">Channa argus</name>
    <name type="common">Northern snakehead</name>
    <name type="synonym">Ophicephalus argus</name>
    <dbReference type="NCBI Taxonomy" id="215402"/>
    <lineage>
        <taxon>Eukaryota</taxon>
        <taxon>Metazoa</taxon>
        <taxon>Chordata</taxon>
        <taxon>Craniata</taxon>
        <taxon>Vertebrata</taxon>
        <taxon>Euteleostomi</taxon>
        <taxon>Actinopterygii</taxon>
        <taxon>Neopterygii</taxon>
        <taxon>Teleostei</taxon>
        <taxon>Neoteleostei</taxon>
        <taxon>Acanthomorphata</taxon>
        <taxon>Anabantaria</taxon>
        <taxon>Anabantiformes</taxon>
        <taxon>Channoidei</taxon>
        <taxon>Channidae</taxon>
        <taxon>Channa</taxon>
    </lineage>
</organism>
<reference evidence="2" key="2">
    <citation type="submission" date="2019-02" db="EMBL/GenBank/DDBJ databases">
        <title>Opniocepnalus argus Var Kimnra genome.</title>
        <authorList>
            <person name="Zhou C."/>
            <person name="Xiao S."/>
        </authorList>
    </citation>
    <scope>NUCLEOTIDE SEQUENCE [LARGE SCALE GENOMIC DNA]</scope>
</reference>
<keyword evidence="2" id="KW-1185">Reference proteome</keyword>
<accession>A0A6G1QM99</accession>
<protein>
    <submittedName>
        <fullName evidence="1">Uncharacterized protein</fullName>
    </submittedName>
</protein>
<proteinExistence type="predicted"/>
<name>A0A6G1QM99_CHAAH</name>
<evidence type="ECO:0000313" key="1">
    <source>
        <dbReference type="EMBL" id="KAF3703216.1"/>
    </source>
</evidence>
<gene>
    <name evidence="1" type="ORF">EXN66_Car018904</name>
</gene>
<dbReference type="EMBL" id="CM015729">
    <property type="protein sequence ID" value="KAF3703216.1"/>
    <property type="molecule type" value="Genomic_DNA"/>
</dbReference>
<dbReference type="Proteomes" id="UP000503349">
    <property type="component" value="Chromosome 18"/>
</dbReference>
<evidence type="ECO:0000313" key="2">
    <source>
        <dbReference type="Proteomes" id="UP000503349"/>
    </source>
</evidence>
<sequence>MFFLSPLKWILTVTTETPVTLRWMDKSMACTSSCQLFSEASLSSNKKRELFREVGQLSTCKDHLPSSG</sequence>
<reference evidence="1 2" key="1">
    <citation type="submission" date="2019-02" db="EMBL/GenBank/DDBJ databases">
        <title>Opniocepnalus argus genome.</title>
        <authorList>
            <person name="Zhou C."/>
            <person name="Xiao S."/>
        </authorList>
    </citation>
    <scope>NUCLEOTIDE SEQUENCE [LARGE SCALE GENOMIC DNA]</scope>
    <source>
        <strain evidence="1">OARG1902GOOAL</strain>
        <tissue evidence="1">Muscle</tissue>
    </source>
</reference>
<dbReference type="AlphaFoldDB" id="A0A6G1QM99"/>